<gene>
    <name evidence="2" type="ORF">CBER1_11684</name>
</gene>
<protein>
    <recommendedName>
        <fullName evidence="1">Heterokaryon incompatibility domain-containing protein</fullName>
    </recommendedName>
</protein>
<proteinExistence type="predicted"/>
<dbReference type="EMBL" id="PNEN01000270">
    <property type="protein sequence ID" value="PPJ60464.1"/>
    <property type="molecule type" value="Genomic_DNA"/>
</dbReference>
<keyword evidence="3" id="KW-1185">Reference proteome</keyword>
<comment type="caution">
    <text evidence="2">The sequence shown here is derived from an EMBL/GenBank/DDBJ whole genome shotgun (WGS) entry which is preliminary data.</text>
</comment>
<dbReference type="PANTHER" id="PTHR24148">
    <property type="entry name" value="ANKYRIN REPEAT DOMAIN-CONTAINING PROTEIN 39 HOMOLOG-RELATED"/>
    <property type="match status" value="1"/>
</dbReference>
<dbReference type="Pfam" id="PF06985">
    <property type="entry name" value="HET"/>
    <property type="match status" value="1"/>
</dbReference>
<dbReference type="PANTHER" id="PTHR24148:SF64">
    <property type="entry name" value="HETEROKARYON INCOMPATIBILITY DOMAIN-CONTAINING PROTEIN"/>
    <property type="match status" value="1"/>
</dbReference>
<name>A0A2S6CL63_9PEZI</name>
<organism evidence="2 3">
    <name type="scientific">Cercospora berteroae</name>
    <dbReference type="NCBI Taxonomy" id="357750"/>
    <lineage>
        <taxon>Eukaryota</taxon>
        <taxon>Fungi</taxon>
        <taxon>Dikarya</taxon>
        <taxon>Ascomycota</taxon>
        <taxon>Pezizomycotina</taxon>
        <taxon>Dothideomycetes</taxon>
        <taxon>Dothideomycetidae</taxon>
        <taxon>Mycosphaerellales</taxon>
        <taxon>Mycosphaerellaceae</taxon>
        <taxon>Cercospora</taxon>
    </lineage>
</organism>
<feature type="domain" description="Heterokaryon incompatibility" evidence="1">
    <location>
        <begin position="33"/>
        <end position="190"/>
    </location>
</feature>
<sequence length="580" mass="66965">MAWAENLSCIWINPNNTLQLRDGRYRSSGIQDYVAVSYSWKETPGLEDAEAGGYSIFDCKDGHVRPSKVRDQALSRVIRYAKYHQVLRFWIDRECIPDDKSEERQIAMDSMDLVYRTSAYPVGLLAATLETQDQVNQLQDLLLGAYAVLDEDSYPRLVQPVHAPSSRAACNLLRRLQADRWWNRAWIFQEEYLSSIRMHLLIRRKQDTVALRQFGFLHGEMCINAVNFREQATIFLLAFQREAQGKRSRVSAQMLKMLGSYKIQYRFQHDAKGKAMAPRIFADIQRRGIEKLHDRIHIAANSCNYAIRFNSEIMLDRGHDLDLCLLTMYLLNGELLRGVRNIQKLPTDMHLTNYLQYITFDKFDVPVEGKDLSYLKTCRLHGVSLSYEGILAKGHVWRFSGALSTRSWPPAPRWSRKYHNKGLNNFQRDCLHQALIKLRNYDQALHFLTGRIEHYLEQDMLDADPSPVKQHMDLMAESVVEAIRVGKPLQLVSMHEDALPCGLFTGLMKPATGVFASWYAGSGGDGRHRQSQVSLGVEVEDTIAGPRLTTVQWVNGLVFFKQNEQTTVIFRWPQKWLWKF</sequence>
<reference evidence="3" key="1">
    <citation type="journal article" date="2017" name="bioRxiv">
        <title>Conservation of a gene cluster reveals novel cercosporin biosynthetic mechanisms and extends production to the genus Colletotrichum.</title>
        <authorList>
            <person name="de Jonge R."/>
            <person name="Ebert M.K."/>
            <person name="Huitt-Roehl C.R."/>
            <person name="Pal P."/>
            <person name="Suttle J.C."/>
            <person name="Spanner R.E."/>
            <person name="Neubauer J.D."/>
            <person name="Jurick W.M.II."/>
            <person name="Stott K.A."/>
            <person name="Secor G.A."/>
            <person name="Thomma B.P.H.J."/>
            <person name="Van de Peer Y."/>
            <person name="Townsend C.A."/>
            <person name="Bolton M.D."/>
        </authorList>
    </citation>
    <scope>NUCLEOTIDE SEQUENCE [LARGE SCALE GENOMIC DNA]</scope>
    <source>
        <strain evidence="3">CBS538.71</strain>
    </source>
</reference>
<dbReference type="InterPro" id="IPR010730">
    <property type="entry name" value="HET"/>
</dbReference>
<accession>A0A2S6CL63</accession>
<evidence type="ECO:0000313" key="3">
    <source>
        <dbReference type="Proteomes" id="UP000237631"/>
    </source>
</evidence>
<dbReference type="STRING" id="357750.A0A2S6CL63"/>
<dbReference type="Proteomes" id="UP000237631">
    <property type="component" value="Unassembled WGS sequence"/>
</dbReference>
<dbReference type="OrthoDB" id="270167at2759"/>
<dbReference type="AlphaFoldDB" id="A0A2S6CL63"/>
<evidence type="ECO:0000313" key="2">
    <source>
        <dbReference type="EMBL" id="PPJ60464.1"/>
    </source>
</evidence>
<evidence type="ECO:0000259" key="1">
    <source>
        <dbReference type="Pfam" id="PF06985"/>
    </source>
</evidence>
<dbReference type="InterPro" id="IPR052895">
    <property type="entry name" value="HetReg/Transcr_Mod"/>
</dbReference>